<keyword evidence="6 8" id="KW-1133">Transmembrane helix</keyword>
<accession>A0ABX1GBS4</accession>
<dbReference type="SUPFAM" id="SSF103473">
    <property type="entry name" value="MFS general substrate transporter"/>
    <property type="match status" value="1"/>
</dbReference>
<organism evidence="10 11">
    <name type="scientific">Spongiibacter thalassae</name>
    <dbReference type="NCBI Taxonomy" id="2721624"/>
    <lineage>
        <taxon>Bacteria</taxon>
        <taxon>Pseudomonadati</taxon>
        <taxon>Pseudomonadota</taxon>
        <taxon>Gammaproteobacteria</taxon>
        <taxon>Cellvibrionales</taxon>
        <taxon>Spongiibacteraceae</taxon>
        <taxon>Spongiibacter</taxon>
    </lineage>
</organism>
<gene>
    <name evidence="10" type="ORF">HCU74_03220</name>
</gene>
<reference evidence="10 11" key="1">
    <citation type="submission" date="2020-04" db="EMBL/GenBank/DDBJ databases">
        <authorList>
            <person name="Yoon J."/>
        </authorList>
    </citation>
    <scope>NUCLEOTIDE SEQUENCE [LARGE SCALE GENOMIC DNA]</scope>
    <source>
        <strain evidence="10 11">KMU-166</strain>
    </source>
</reference>
<keyword evidence="8" id="KW-0997">Cell inner membrane</keyword>
<feature type="domain" description="Major facilitator superfamily (MFS) profile" evidence="9">
    <location>
        <begin position="19"/>
        <end position="403"/>
    </location>
</feature>
<protein>
    <recommendedName>
        <fullName evidence="8">Bcr/CflA family efflux transporter</fullName>
    </recommendedName>
</protein>
<feature type="transmembrane region" description="Helical" evidence="8">
    <location>
        <begin position="171"/>
        <end position="193"/>
    </location>
</feature>
<feature type="transmembrane region" description="Helical" evidence="8">
    <location>
        <begin position="289"/>
        <end position="310"/>
    </location>
</feature>
<feature type="transmembrane region" description="Helical" evidence="8">
    <location>
        <begin position="143"/>
        <end position="165"/>
    </location>
</feature>
<dbReference type="InterPro" id="IPR036259">
    <property type="entry name" value="MFS_trans_sf"/>
</dbReference>
<evidence type="ECO:0000256" key="2">
    <source>
        <dbReference type="ARBA" id="ARBA00006236"/>
    </source>
</evidence>
<comment type="caution">
    <text evidence="10">The sequence shown here is derived from an EMBL/GenBank/DDBJ whole genome shotgun (WGS) entry which is preliminary data.</text>
</comment>
<evidence type="ECO:0000256" key="1">
    <source>
        <dbReference type="ARBA" id="ARBA00004651"/>
    </source>
</evidence>
<name>A0ABX1GBS4_9GAMM</name>
<evidence type="ECO:0000256" key="3">
    <source>
        <dbReference type="ARBA" id="ARBA00022448"/>
    </source>
</evidence>
<evidence type="ECO:0000313" key="11">
    <source>
        <dbReference type="Proteomes" id="UP000765845"/>
    </source>
</evidence>
<comment type="subcellular location">
    <subcellularLocation>
        <location evidence="8">Cell inner membrane</location>
        <topology evidence="8">Multi-pass membrane protein</topology>
    </subcellularLocation>
    <subcellularLocation>
        <location evidence="1">Cell membrane</location>
        <topology evidence="1">Multi-pass membrane protein</topology>
    </subcellularLocation>
</comment>
<keyword evidence="7 8" id="KW-0472">Membrane</keyword>
<evidence type="ECO:0000256" key="7">
    <source>
        <dbReference type="ARBA" id="ARBA00023136"/>
    </source>
</evidence>
<feature type="transmembrane region" description="Helical" evidence="8">
    <location>
        <begin position="84"/>
        <end position="102"/>
    </location>
</feature>
<dbReference type="PROSITE" id="PS50850">
    <property type="entry name" value="MFS"/>
    <property type="match status" value="1"/>
</dbReference>
<dbReference type="PANTHER" id="PTHR43124:SF3">
    <property type="entry name" value="CHLORAMPHENICOL EFFLUX PUMP RV0191"/>
    <property type="match status" value="1"/>
</dbReference>
<dbReference type="InterPro" id="IPR011701">
    <property type="entry name" value="MFS"/>
</dbReference>
<keyword evidence="11" id="KW-1185">Reference proteome</keyword>
<dbReference type="Pfam" id="PF07690">
    <property type="entry name" value="MFS_1"/>
    <property type="match status" value="1"/>
</dbReference>
<feature type="transmembrane region" description="Helical" evidence="8">
    <location>
        <begin position="322"/>
        <end position="344"/>
    </location>
</feature>
<keyword evidence="5 8" id="KW-0812">Transmembrane</keyword>
<dbReference type="InterPro" id="IPR020846">
    <property type="entry name" value="MFS_dom"/>
</dbReference>
<dbReference type="CDD" id="cd17320">
    <property type="entry name" value="MFS_MdfA_MDR_like"/>
    <property type="match status" value="1"/>
</dbReference>
<feature type="transmembrane region" description="Helical" evidence="8">
    <location>
        <begin position="223"/>
        <end position="247"/>
    </location>
</feature>
<feature type="transmembrane region" description="Helical" evidence="8">
    <location>
        <begin position="108"/>
        <end position="131"/>
    </location>
</feature>
<evidence type="ECO:0000313" key="10">
    <source>
        <dbReference type="EMBL" id="NKI16425.1"/>
    </source>
</evidence>
<feature type="transmembrane region" description="Helical" evidence="8">
    <location>
        <begin position="53"/>
        <end position="72"/>
    </location>
</feature>
<comment type="similarity">
    <text evidence="2 8">Belongs to the major facilitator superfamily. Bcr/CmlA family.</text>
</comment>
<evidence type="ECO:0000256" key="6">
    <source>
        <dbReference type="ARBA" id="ARBA00022989"/>
    </source>
</evidence>
<dbReference type="InterPro" id="IPR050189">
    <property type="entry name" value="MFS_Efflux_Transporters"/>
</dbReference>
<feature type="transmembrane region" description="Helical" evidence="8">
    <location>
        <begin position="381"/>
        <end position="402"/>
    </location>
</feature>
<dbReference type="Proteomes" id="UP000765845">
    <property type="component" value="Unassembled WGS sequence"/>
</dbReference>
<evidence type="ECO:0000259" key="9">
    <source>
        <dbReference type="PROSITE" id="PS50850"/>
    </source>
</evidence>
<keyword evidence="4" id="KW-1003">Cell membrane</keyword>
<sequence length="415" mass="45615">MGTDSHGMTLLSPLKARTLPLLLAGLAMLGPFTINMYMPSFAAMRTELGVDDVQLQITLSLYFTAFAFMSLWHGTLSDRFGRRWPIVAGLFTFSVASFGIALSRDIHVIYLLRVLQGLSAGAGIVIGRAVIRDVYEGPAAQRAYATVVMVFSLAPAVGPVIGGWLHSAFGWRASFGFLGGISTVLLLLVLWVLPETLARSARRSLSFRPLLRTYKEVFLHFRFMSWAVSFALMFGGFFVYVLSAPVFLLEHLHLGPTEFLWLFGPATAGMMLGSFLSGRLAPRWPLRSLMRTGFAIMAVATVYNLVVSWLEPQYFYLYLPFLFVYTLGMSLVQPSITLLGLDCLPDRRGTASSIQLFTQTSFNAMLASVVAPFVWGAPLHLAVASALMLTLSLSGIFLLRWLTLSGRISAAPIIN</sequence>
<dbReference type="EMBL" id="JAAWWK010000001">
    <property type="protein sequence ID" value="NKI16425.1"/>
    <property type="molecule type" value="Genomic_DNA"/>
</dbReference>
<dbReference type="NCBIfam" id="TIGR00710">
    <property type="entry name" value="efflux_Bcr_CflA"/>
    <property type="match status" value="1"/>
</dbReference>
<keyword evidence="3 8" id="KW-0813">Transport</keyword>
<evidence type="ECO:0000256" key="5">
    <source>
        <dbReference type="ARBA" id="ARBA00022692"/>
    </source>
</evidence>
<proteinExistence type="inferred from homology"/>
<evidence type="ECO:0000256" key="8">
    <source>
        <dbReference type="RuleBase" id="RU365088"/>
    </source>
</evidence>
<dbReference type="InterPro" id="IPR004812">
    <property type="entry name" value="Efflux_drug-R_Bcr/CmlA"/>
</dbReference>
<dbReference type="PANTHER" id="PTHR43124">
    <property type="entry name" value="PURINE EFFLUX PUMP PBUE"/>
    <property type="match status" value="1"/>
</dbReference>
<feature type="transmembrane region" description="Helical" evidence="8">
    <location>
        <begin position="356"/>
        <end position="375"/>
    </location>
</feature>
<feature type="transmembrane region" description="Helical" evidence="8">
    <location>
        <begin position="21"/>
        <end position="41"/>
    </location>
</feature>
<evidence type="ECO:0000256" key="4">
    <source>
        <dbReference type="ARBA" id="ARBA00022475"/>
    </source>
</evidence>
<dbReference type="Gene3D" id="1.20.1720.10">
    <property type="entry name" value="Multidrug resistance protein D"/>
    <property type="match status" value="1"/>
</dbReference>
<feature type="transmembrane region" description="Helical" evidence="8">
    <location>
        <begin position="259"/>
        <end position="277"/>
    </location>
</feature>